<dbReference type="AlphaFoldDB" id="A0AAW1YIB6"/>
<dbReference type="Gene3D" id="1.20.1260.60">
    <property type="entry name" value="Vacuolar protein sorting-associated protein Ist1"/>
    <property type="match status" value="1"/>
</dbReference>
<comment type="caution">
    <text evidence="2">The sequence shown here is derived from an EMBL/GenBank/DDBJ whole genome shotgun (WGS) entry which is preliminary data.</text>
</comment>
<protein>
    <recommendedName>
        <fullName evidence="4">IST1 homolog</fullName>
    </recommendedName>
</protein>
<dbReference type="PANTHER" id="PTHR12161:SF55">
    <property type="entry name" value="REGULATOR OF VPS4 ACTIVITY IN THE MVB PATHWAY PROTEIN"/>
    <property type="match status" value="1"/>
</dbReference>
<proteinExistence type="inferred from homology"/>
<reference evidence="2 3" key="1">
    <citation type="journal article" date="2023" name="G3 (Bethesda)">
        <title>A chromosome-length genome assembly and annotation of blackberry (Rubus argutus, cv. 'Hillquist').</title>
        <authorList>
            <person name="Bruna T."/>
            <person name="Aryal R."/>
            <person name="Dudchenko O."/>
            <person name="Sargent D.J."/>
            <person name="Mead D."/>
            <person name="Buti M."/>
            <person name="Cavallini A."/>
            <person name="Hytonen T."/>
            <person name="Andres J."/>
            <person name="Pham M."/>
            <person name="Weisz D."/>
            <person name="Mascagni F."/>
            <person name="Usai G."/>
            <person name="Natali L."/>
            <person name="Bassil N."/>
            <person name="Fernandez G.E."/>
            <person name="Lomsadze A."/>
            <person name="Armour M."/>
            <person name="Olukolu B."/>
            <person name="Poorten T."/>
            <person name="Britton C."/>
            <person name="Davik J."/>
            <person name="Ashrafi H."/>
            <person name="Aiden E.L."/>
            <person name="Borodovsky M."/>
            <person name="Worthington M."/>
        </authorList>
    </citation>
    <scope>NUCLEOTIDE SEQUENCE [LARGE SCALE GENOMIC DNA]</scope>
    <source>
        <strain evidence="2">PI 553951</strain>
    </source>
</reference>
<dbReference type="FunFam" id="1.20.1260.60:FF:000003">
    <property type="entry name" value="IST1-like protein isoform A"/>
    <property type="match status" value="1"/>
</dbReference>
<dbReference type="InterPro" id="IPR005061">
    <property type="entry name" value="Ist1"/>
</dbReference>
<dbReference type="EMBL" id="JBEDUW010000001">
    <property type="protein sequence ID" value="KAK9948284.1"/>
    <property type="molecule type" value="Genomic_DNA"/>
</dbReference>
<dbReference type="Pfam" id="PF03398">
    <property type="entry name" value="Ist1"/>
    <property type="match status" value="1"/>
</dbReference>
<keyword evidence="3" id="KW-1185">Reference proteome</keyword>
<evidence type="ECO:0008006" key="4">
    <source>
        <dbReference type="Google" id="ProtNLM"/>
    </source>
</evidence>
<evidence type="ECO:0000256" key="1">
    <source>
        <dbReference type="ARBA" id="ARBA00005536"/>
    </source>
</evidence>
<dbReference type="Proteomes" id="UP001457282">
    <property type="component" value="Unassembled WGS sequence"/>
</dbReference>
<dbReference type="InterPro" id="IPR042277">
    <property type="entry name" value="IST1-like"/>
</dbReference>
<evidence type="ECO:0000313" key="2">
    <source>
        <dbReference type="EMBL" id="KAK9948284.1"/>
    </source>
</evidence>
<evidence type="ECO:0000313" key="3">
    <source>
        <dbReference type="Proteomes" id="UP001457282"/>
    </source>
</evidence>
<accession>A0AAW1YIB6</accession>
<sequence length="315" mass="35503">MKCGLSRLLSRFNSSKCKIELNLVLARIKLLRNERMAKVRQMRHDIASLLQKDQEATARIQVEHLTRDQNSLAAYELISLFCQLVVDRLLIIKKQRECPPDLKEGIASLIFAARRCCEIPELMTVRNFFERKYGRDFVSAASDLRPDCGVNGMIIKNLYVRTPSGEVKLKLLKEIAKEYQVEWDATKCEEELLEPPDELIEGPITFVSGSTLPVQSVQYSKLGKTSSGERGCMHYEDTTSAAEVAAIFANEAMSAACAAAYLANQASSQERHRVDTLCPMLGTLVDENEGFSGEEETLLSDDEIFVRFQALKLRR</sequence>
<name>A0AAW1YIB6_RUBAR</name>
<organism evidence="2 3">
    <name type="scientific">Rubus argutus</name>
    <name type="common">Southern blackberry</name>
    <dbReference type="NCBI Taxonomy" id="59490"/>
    <lineage>
        <taxon>Eukaryota</taxon>
        <taxon>Viridiplantae</taxon>
        <taxon>Streptophyta</taxon>
        <taxon>Embryophyta</taxon>
        <taxon>Tracheophyta</taxon>
        <taxon>Spermatophyta</taxon>
        <taxon>Magnoliopsida</taxon>
        <taxon>eudicotyledons</taxon>
        <taxon>Gunneridae</taxon>
        <taxon>Pentapetalae</taxon>
        <taxon>rosids</taxon>
        <taxon>fabids</taxon>
        <taxon>Rosales</taxon>
        <taxon>Rosaceae</taxon>
        <taxon>Rosoideae</taxon>
        <taxon>Rosoideae incertae sedis</taxon>
        <taxon>Rubus</taxon>
    </lineage>
</organism>
<gene>
    <name evidence="2" type="ORF">M0R45_003868</name>
</gene>
<dbReference type="PANTHER" id="PTHR12161">
    <property type="entry name" value="IST1 FAMILY MEMBER"/>
    <property type="match status" value="1"/>
</dbReference>
<comment type="similarity">
    <text evidence="1">Belongs to the IST1 family.</text>
</comment>
<dbReference type="GO" id="GO:0015031">
    <property type="term" value="P:protein transport"/>
    <property type="evidence" value="ECO:0007669"/>
    <property type="project" value="InterPro"/>
</dbReference>